<dbReference type="AlphaFoldDB" id="A0A7Y8GBL0"/>
<gene>
    <name evidence="1" type="ORF">HX810_05665</name>
</gene>
<proteinExistence type="predicted"/>
<accession>A0A7Y8GBL0</accession>
<evidence type="ECO:0000313" key="1">
    <source>
        <dbReference type="EMBL" id="NWF07152.1"/>
    </source>
</evidence>
<evidence type="ECO:0000313" key="2">
    <source>
        <dbReference type="Proteomes" id="UP000561369"/>
    </source>
</evidence>
<reference evidence="1 2" key="1">
    <citation type="submission" date="2020-04" db="EMBL/GenBank/DDBJ databases">
        <title>Molecular characterization of pseudomonads from Agaricus bisporus reveal novel blotch 2 pathogens in Western Europe.</title>
        <authorList>
            <person name="Taparia T."/>
            <person name="Krijger M."/>
            <person name="Haynes E."/>
            <person name="Elpinstone J.G."/>
            <person name="Noble R."/>
            <person name="Van Der Wolf J."/>
        </authorList>
    </citation>
    <scope>NUCLEOTIDE SEQUENCE [LARGE SCALE GENOMIC DNA]</scope>
    <source>
        <strain evidence="1 2">IPO3765</strain>
    </source>
</reference>
<organism evidence="1 2">
    <name type="scientific">Pseudomonas salomonii</name>
    <dbReference type="NCBI Taxonomy" id="191391"/>
    <lineage>
        <taxon>Bacteria</taxon>
        <taxon>Pseudomonadati</taxon>
        <taxon>Pseudomonadota</taxon>
        <taxon>Gammaproteobacteria</taxon>
        <taxon>Pseudomonadales</taxon>
        <taxon>Pseudomonadaceae</taxon>
        <taxon>Pseudomonas</taxon>
    </lineage>
</organism>
<protein>
    <submittedName>
        <fullName evidence="1">Uncharacterized protein</fullName>
    </submittedName>
</protein>
<dbReference type="EMBL" id="JACAQV010000006">
    <property type="protein sequence ID" value="NWF07152.1"/>
    <property type="molecule type" value="Genomic_DNA"/>
</dbReference>
<dbReference type="Proteomes" id="UP000561369">
    <property type="component" value="Unassembled WGS sequence"/>
</dbReference>
<comment type="caution">
    <text evidence="1">The sequence shown here is derived from an EMBL/GenBank/DDBJ whole genome shotgun (WGS) entry which is preliminary data.</text>
</comment>
<sequence length="118" mass="13320">MKVTALTLLILHINSLIDSGKYNDITISDVHTAIENNGLLRFIKKRCGSDIDLSIHLESTVYGDFENFYEQQINQIYGGYAGDERRKWGIENLGLCLVLAWTNEIIQMGEGLELSNRG</sequence>
<dbReference type="RefSeq" id="WP_017530046.1">
    <property type="nucleotide sequence ID" value="NZ_JACAQV010000006.1"/>
</dbReference>
<name>A0A7Y8GBL0_9PSED</name>